<dbReference type="Pfam" id="PF11739">
    <property type="entry name" value="YdbH-like"/>
    <property type="match status" value="1"/>
</dbReference>
<accession>A0A376MXB4</accession>
<evidence type="ECO:0000313" key="2">
    <source>
        <dbReference type="Proteomes" id="UP000254817"/>
    </source>
</evidence>
<proteinExistence type="predicted"/>
<gene>
    <name evidence="1" type="primary">ydbH_2</name>
    <name evidence="1" type="ORF">NCTC11112_05455</name>
</gene>
<dbReference type="EMBL" id="UGAW01000001">
    <property type="protein sequence ID" value="STG54850.1"/>
    <property type="molecule type" value="Genomic_DNA"/>
</dbReference>
<dbReference type="InterPro" id="IPR021730">
    <property type="entry name" value="YdbH"/>
</dbReference>
<sequence>MIFSLTLAAGSGATGGKGSFTPMNATWDVAGKGEWHDSTITLTDLSTGFDQLQYGTMTVEKAATNSRQARRLGT</sequence>
<evidence type="ECO:0000313" key="1">
    <source>
        <dbReference type="EMBL" id="STG54850.1"/>
    </source>
</evidence>
<dbReference type="Proteomes" id="UP000254817">
    <property type="component" value="Unassembled WGS sequence"/>
</dbReference>
<organism evidence="1 2">
    <name type="scientific">Escherichia coli</name>
    <dbReference type="NCBI Taxonomy" id="562"/>
    <lineage>
        <taxon>Bacteria</taxon>
        <taxon>Pseudomonadati</taxon>
        <taxon>Pseudomonadota</taxon>
        <taxon>Gammaproteobacteria</taxon>
        <taxon>Enterobacterales</taxon>
        <taxon>Enterobacteriaceae</taxon>
        <taxon>Escherichia</taxon>
    </lineage>
</organism>
<reference evidence="1 2" key="1">
    <citation type="submission" date="2018-06" db="EMBL/GenBank/DDBJ databases">
        <authorList>
            <consortium name="Pathogen Informatics"/>
            <person name="Doyle S."/>
        </authorList>
    </citation>
    <scope>NUCLEOTIDE SEQUENCE [LARGE SCALE GENOMIC DNA]</scope>
    <source>
        <strain evidence="1 2">NCTC11112</strain>
    </source>
</reference>
<protein>
    <submittedName>
        <fullName evidence="1">Protein</fullName>
    </submittedName>
</protein>
<dbReference type="AlphaFoldDB" id="A0A376MXB4"/>
<name>A0A376MXB4_ECOLX</name>